<dbReference type="EMBL" id="EQ995000">
    <property type="protein sequence ID" value="EEF22327.1"/>
    <property type="molecule type" value="Genomic_DNA"/>
</dbReference>
<accession>B9TP87</accession>
<name>B9TP87_RICCO</name>
<dbReference type="Proteomes" id="UP000008311">
    <property type="component" value="Unassembled WGS sequence"/>
</dbReference>
<gene>
    <name evidence="2" type="ORF">RCOM_2091420</name>
</gene>
<organism evidence="2 3">
    <name type="scientific">Ricinus communis</name>
    <name type="common">Castor bean</name>
    <dbReference type="NCBI Taxonomy" id="3988"/>
    <lineage>
        <taxon>Eukaryota</taxon>
        <taxon>Viridiplantae</taxon>
        <taxon>Streptophyta</taxon>
        <taxon>Embryophyta</taxon>
        <taxon>Tracheophyta</taxon>
        <taxon>Spermatophyta</taxon>
        <taxon>Magnoliopsida</taxon>
        <taxon>eudicotyledons</taxon>
        <taxon>Gunneridae</taxon>
        <taxon>Pentapetalae</taxon>
        <taxon>rosids</taxon>
        <taxon>fabids</taxon>
        <taxon>Malpighiales</taxon>
        <taxon>Euphorbiaceae</taxon>
        <taxon>Acalyphoideae</taxon>
        <taxon>Acalypheae</taxon>
        <taxon>Ricinus</taxon>
    </lineage>
</organism>
<evidence type="ECO:0000313" key="3">
    <source>
        <dbReference type="Proteomes" id="UP000008311"/>
    </source>
</evidence>
<proteinExistence type="predicted"/>
<protein>
    <submittedName>
        <fullName evidence="2">Uncharacterized protein</fullName>
    </submittedName>
</protein>
<dbReference type="InParanoid" id="B9TP87"/>
<evidence type="ECO:0000313" key="2">
    <source>
        <dbReference type="EMBL" id="EEF22327.1"/>
    </source>
</evidence>
<evidence type="ECO:0000256" key="1">
    <source>
        <dbReference type="SAM" id="MobiDB-lite"/>
    </source>
</evidence>
<feature type="compositionally biased region" description="Basic and acidic residues" evidence="1">
    <location>
        <begin position="52"/>
        <end position="65"/>
    </location>
</feature>
<feature type="region of interest" description="Disordered" evidence="1">
    <location>
        <begin position="45"/>
        <end position="65"/>
    </location>
</feature>
<feature type="non-terminal residue" evidence="2">
    <location>
        <position position="1"/>
    </location>
</feature>
<feature type="non-terminal residue" evidence="2">
    <location>
        <position position="293"/>
    </location>
</feature>
<sequence length="293" mass="32966">DPRERLEAVTEPGRRVILAFDHALSRFLQQREIVVEHVVNGDLGRQRGIHPPLERQDAAHEDDARRPRQFLECPDAVVEQHAHAPGQLRGQHVEAQRYRGLVVRHDDEAVALSGRIIRRFGQPPAAWQRMRVGHVRADGLRAVAVCAVRRQHFIFGKGARAERGIAFRAQPFAGRPAVEGIGVAQAVRRDEAILTAHRHVHEAKLVLVGDPSPQVPVADARDQDMRVIEPDIVEDMPGRQDRVVGDEIGRAEHPLRKPGAELHQRDFPGVRVPSGKVDVAIYQRPRRFLRFGK</sequence>
<reference evidence="3" key="1">
    <citation type="journal article" date="2010" name="Nat. Biotechnol.">
        <title>Draft genome sequence of the oilseed species Ricinus communis.</title>
        <authorList>
            <person name="Chan A.P."/>
            <person name="Crabtree J."/>
            <person name="Zhao Q."/>
            <person name="Lorenzi H."/>
            <person name="Orvis J."/>
            <person name="Puiu D."/>
            <person name="Melake-Berhan A."/>
            <person name="Jones K.M."/>
            <person name="Redman J."/>
            <person name="Chen G."/>
            <person name="Cahoon E.B."/>
            <person name="Gedil M."/>
            <person name="Stanke M."/>
            <person name="Haas B.J."/>
            <person name="Wortman J.R."/>
            <person name="Fraser-Liggett C.M."/>
            <person name="Ravel J."/>
            <person name="Rabinowicz P.D."/>
        </authorList>
    </citation>
    <scope>NUCLEOTIDE SEQUENCE [LARGE SCALE GENOMIC DNA]</scope>
    <source>
        <strain evidence="3">cv. Hale</strain>
    </source>
</reference>
<dbReference type="AlphaFoldDB" id="B9TP87"/>
<keyword evidence="3" id="KW-1185">Reference proteome</keyword>